<organism evidence="1">
    <name type="scientific">Cladophialophora carrionii CBS 160.54</name>
    <dbReference type="NCBI Taxonomy" id="1279043"/>
    <lineage>
        <taxon>Eukaryota</taxon>
        <taxon>Fungi</taxon>
        <taxon>Dikarya</taxon>
        <taxon>Ascomycota</taxon>
        <taxon>Pezizomycotina</taxon>
        <taxon>Eurotiomycetes</taxon>
        <taxon>Chaetothyriomycetidae</taxon>
        <taxon>Chaetothyriales</taxon>
        <taxon>Herpotrichiellaceae</taxon>
        <taxon>Cladophialophora</taxon>
    </lineage>
</organism>
<dbReference type="HOGENOM" id="CLU_1255856_0_0_1"/>
<gene>
    <name evidence="1" type="ORF">G647_10424</name>
</gene>
<dbReference type="GeneID" id="19988917"/>
<dbReference type="EMBL" id="KI635851">
    <property type="protein sequence ID" value="ETI26610.1"/>
    <property type="molecule type" value="Genomic_DNA"/>
</dbReference>
<dbReference type="VEuPathDB" id="FungiDB:G647_10424"/>
<dbReference type="RefSeq" id="XP_008724637.1">
    <property type="nucleotide sequence ID" value="XM_008726415.1"/>
</dbReference>
<dbReference type="Proteomes" id="UP000030678">
    <property type="component" value="Unassembled WGS sequence"/>
</dbReference>
<accession>V9DIB5</accession>
<name>V9DIB5_9EURO</name>
<dbReference type="AlphaFoldDB" id="V9DIB5"/>
<reference evidence="1" key="1">
    <citation type="submission" date="2013-03" db="EMBL/GenBank/DDBJ databases">
        <title>The Genome Sequence of Cladophialophora carrionii CBS 160.54.</title>
        <authorList>
            <consortium name="The Broad Institute Genomics Platform"/>
            <person name="Cuomo C."/>
            <person name="de Hoog S."/>
            <person name="Gorbushina A."/>
            <person name="Walker B."/>
            <person name="Young S.K."/>
            <person name="Zeng Q."/>
            <person name="Gargeya S."/>
            <person name="Fitzgerald M."/>
            <person name="Haas B."/>
            <person name="Abouelleil A."/>
            <person name="Allen A.W."/>
            <person name="Alvarado L."/>
            <person name="Arachchi H.M."/>
            <person name="Berlin A.M."/>
            <person name="Chapman S.B."/>
            <person name="Gainer-Dewar J."/>
            <person name="Goldberg J."/>
            <person name="Griggs A."/>
            <person name="Gujja S."/>
            <person name="Hansen M."/>
            <person name="Howarth C."/>
            <person name="Imamovic A."/>
            <person name="Ireland A."/>
            <person name="Larimer J."/>
            <person name="McCowan C."/>
            <person name="Murphy C."/>
            <person name="Pearson M."/>
            <person name="Poon T.W."/>
            <person name="Priest M."/>
            <person name="Roberts A."/>
            <person name="Saif S."/>
            <person name="Shea T."/>
            <person name="Sisk P."/>
            <person name="Sykes S."/>
            <person name="Wortman J."/>
            <person name="Nusbaum C."/>
            <person name="Birren B."/>
        </authorList>
    </citation>
    <scope>NUCLEOTIDE SEQUENCE [LARGE SCALE GENOMIC DNA]</scope>
    <source>
        <strain evidence="1">CBS 160.54</strain>
    </source>
</reference>
<evidence type="ECO:0000313" key="1">
    <source>
        <dbReference type="EMBL" id="ETI26610.1"/>
    </source>
</evidence>
<sequence length="220" mass="24208">MANSDELRDLVKGQLIRIQISNAAVFKADCSAILETDLREFVRGAEGASADAGILVGARVTSFRGSDDRLAKVIQAGEAGEPDNVVAVDFKTIIPVVSTFGKDGGCYHYKISCTRVQKQKCAALIVFNPASPHLVAVIPMFYLETSNRYLDRRADSTPFTARKIPYFGGFIELFPLECTPFIMPIAFASRSLDLLRQFAAGEISTWYARWDPWGAIVAIY</sequence>
<protein>
    <submittedName>
        <fullName evidence="1">Uncharacterized protein</fullName>
    </submittedName>
</protein>
<proteinExistence type="predicted"/>